<comment type="caution">
    <text evidence="6">The sequence shown here is derived from an EMBL/GenBank/DDBJ whole genome shotgun (WGS) entry which is preliminary data.</text>
</comment>
<comment type="subcellular location">
    <subcellularLocation>
        <location evidence="1">Nucleus</location>
    </subcellularLocation>
</comment>
<dbReference type="GO" id="GO:0031573">
    <property type="term" value="P:mitotic intra-S DNA damage checkpoint signaling"/>
    <property type="evidence" value="ECO:0007669"/>
    <property type="project" value="TreeGrafter"/>
</dbReference>
<gene>
    <name evidence="6" type="ORF">H0H81_005980</name>
</gene>
<dbReference type="OrthoDB" id="337750at2759"/>
<evidence type="ECO:0000256" key="4">
    <source>
        <dbReference type="PIRNR" id="PIRNR011312"/>
    </source>
</evidence>
<dbReference type="PIRSF" id="PIRSF011312">
    <property type="entry name" value="Cell_cycle_HUS1"/>
    <property type="match status" value="1"/>
</dbReference>
<dbReference type="Gene3D" id="3.70.10.10">
    <property type="match status" value="1"/>
</dbReference>
<evidence type="ECO:0000256" key="5">
    <source>
        <dbReference type="SAM" id="MobiDB-lite"/>
    </source>
</evidence>
<accession>A0A9P7KH30</accession>
<dbReference type="AlphaFoldDB" id="A0A9P7KH30"/>
<dbReference type="GO" id="GO:0000723">
    <property type="term" value="P:telomere maintenance"/>
    <property type="evidence" value="ECO:0007669"/>
    <property type="project" value="TreeGrafter"/>
</dbReference>
<dbReference type="PANTHER" id="PTHR12900">
    <property type="entry name" value="MITOTIC AND DNA DAMAGE CHECKPOINT PROTEIN HUS1"/>
    <property type="match status" value="1"/>
</dbReference>
<dbReference type="GO" id="GO:0035861">
    <property type="term" value="C:site of double-strand break"/>
    <property type="evidence" value="ECO:0007669"/>
    <property type="project" value="TreeGrafter"/>
</dbReference>
<dbReference type="Pfam" id="PF04005">
    <property type="entry name" value="Hus1"/>
    <property type="match status" value="1"/>
</dbReference>
<dbReference type="InterPro" id="IPR016580">
    <property type="entry name" value="HUS1"/>
</dbReference>
<reference evidence="6" key="1">
    <citation type="submission" date="2021-02" db="EMBL/GenBank/DDBJ databases">
        <authorList>
            <person name="Nieuwenhuis M."/>
            <person name="Van De Peppel L.J.J."/>
        </authorList>
    </citation>
    <scope>NUCLEOTIDE SEQUENCE</scope>
    <source>
        <strain evidence="6">D49</strain>
    </source>
</reference>
<evidence type="ECO:0000256" key="1">
    <source>
        <dbReference type="ARBA" id="ARBA00004123"/>
    </source>
</evidence>
<keyword evidence="7" id="KW-1185">Reference proteome</keyword>
<feature type="region of interest" description="Disordered" evidence="5">
    <location>
        <begin position="238"/>
        <end position="263"/>
    </location>
</feature>
<comment type="similarity">
    <text evidence="2 4">Belongs to the HUS1 family.</text>
</comment>
<proteinExistence type="inferred from homology"/>
<keyword evidence="3" id="KW-0539">Nucleus</keyword>
<dbReference type="SUPFAM" id="SSF55979">
    <property type="entry name" value="DNA clamp"/>
    <property type="match status" value="1"/>
</dbReference>
<protein>
    <recommendedName>
        <fullName evidence="4">Checkpoint protein</fullName>
    </recommendedName>
</protein>
<dbReference type="InterPro" id="IPR046938">
    <property type="entry name" value="DNA_clamp_sf"/>
</dbReference>
<dbReference type="GO" id="GO:0006289">
    <property type="term" value="P:nucleotide-excision repair"/>
    <property type="evidence" value="ECO:0007669"/>
    <property type="project" value="TreeGrafter"/>
</dbReference>
<dbReference type="InterPro" id="IPR007150">
    <property type="entry name" value="HUS1/Mec3"/>
</dbReference>
<evidence type="ECO:0000256" key="3">
    <source>
        <dbReference type="ARBA" id="ARBA00023242"/>
    </source>
</evidence>
<dbReference type="GO" id="GO:0033314">
    <property type="term" value="P:mitotic DNA replication checkpoint signaling"/>
    <property type="evidence" value="ECO:0007669"/>
    <property type="project" value="TreeGrafter"/>
</dbReference>
<dbReference type="GO" id="GO:0005730">
    <property type="term" value="C:nucleolus"/>
    <property type="evidence" value="ECO:0007669"/>
    <property type="project" value="InterPro"/>
</dbReference>
<reference evidence="6" key="2">
    <citation type="submission" date="2021-10" db="EMBL/GenBank/DDBJ databases">
        <title>Phylogenomics reveals ancestral predisposition of the termite-cultivated fungus Termitomyces towards a domesticated lifestyle.</title>
        <authorList>
            <person name="Auxier B."/>
            <person name="Grum-Grzhimaylo A."/>
            <person name="Cardenas M.E."/>
            <person name="Lodge J.D."/>
            <person name="Laessoe T."/>
            <person name="Pedersen O."/>
            <person name="Smith M.E."/>
            <person name="Kuyper T.W."/>
            <person name="Franco-Molano E.A."/>
            <person name="Baroni T.J."/>
            <person name="Aanen D.K."/>
        </authorList>
    </citation>
    <scope>NUCLEOTIDE SEQUENCE</scope>
    <source>
        <strain evidence="6">D49</strain>
    </source>
</reference>
<dbReference type="EMBL" id="JABCKI010000152">
    <property type="protein sequence ID" value="KAG5652181.1"/>
    <property type="molecule type" value="Genomic_DNA"/>
</dbReference>
<organism evidence="6 7">
    <name type="scientific">Sphagnurus paluster</name>
    <dbReference type="NCBI Taxonomy" id="117069"/>
    <lineage>
        <taxon>Eukaryota</taxon>
        <taxon>Fungi</taxon>
        <taxon>Dikarya</taxon>
        <taxon>Basidiomycota</taxon>
        <taxon>Agaricomycotina</taxon>
        <taxon>Agaricomycetes</taxon>
        <taxon>Agaricomycetidae</taxon>
        <taxon>Agaricales</taxon>
        <taxon>Tricholomatineae</taxon>
        <taxon>Lyophyllaceae</taxon>
        <taxon>Sphagnurus</taxon>
    </lineage>
</organism>
<dbReference type="GO" id="GO:0000724">
    <property type="term" value="P:double-strand break repair via homologous recombination"/>
    <property type="evidence" value="ECO:0007669"/>
    <property type="project" value="TreeGrafter"/>
</dbReference>
<evidence type="ECO:0000313" key="6">
    <source>
        <dbReference type="EMBL" id="KAG5652181.1"/>
    </source>
</evidence>
<evidence type="ECO:0000256" key="2">
    <source>
        <dbReference type="ARBA" id="ARBA00005563"/>
    </source>
</evidence>
<name>A0A9P7KH30_9AGAR</name>
<dbReference type="GO" id="GO:0030896">
    <property type="term" value="C:checkpoint clamp complex"/>
    <property type="evidence" value="ECO:0007669"/>
    <property type="project" value="InterPro"/>
</dbReference>
<dbReference type="PANTHER" id="PTHR12900:SF0">
    <property type="entry name" value="CHECKPOINT PROTEIN"/>
    <property type="match status" value="1"/>
</dbReference>
<dbReference type="Proteomes" id="UP000717328">
    <property type="component" value="Unassembled WGS sequence"/>
</dbReference>
<evidence type="ECO:0000313" key="7">
    <source>
        <dbReference type="Proteomes" id="UP000717328"/>
    </source>
</evidence>
<dbReference type="GO" id="GO:0044778">
    <property type="term" value="P:meiotic DNA integrity checkpoint signaling"/>
    <property type="evidence" value="ECO:0007669"/>
    <property type="project" value="TreeGrafter"/>
</dbReference>
<sequence length="263" mass="29141">MFKRDFKEVEWPKLEVKPTMRFRASISNVPTFFKIIQSIEKLQKKCIIKFTETNMHIICNDDANEGGVQVWSQIKVTALFTGYRIQSNSNNEITLSISSEALLAALKSASASSGGSAYETEEVTMKLAKKNAQAVLAFEIAGLTRVGRRVRVSHDVRIEVLRPADVARLSEPLCPEPDLHILLPPLGKLRTVVERLKLMSDILAVRANKNGCLQLSINTEGVKVDTEWRDCANPITQNAREDAGDADPPDPDQLFTAFASTTA</sequence>